<gene>
    <name evidence="1" type="ORF">A3D65_03025</name>
</gene>
<dbReference type="Proteomes" id="UP000177996">
    <property type="component" value="Unassembled WGS sequence"/>
</dbReference>
<evidence type="ECO:0000313" key="2">
    <source>
        <dbReference type="Proteomes" id="UP000177996"/>
    </source>
</evidence>
<sequence length="128" mass="14111">MPLIDFTLKDGTVVKEVSVADSEEIIFSHGMRTFTDSEIASVALSVPRVARITHTYFKVCLKLTDKTQIGKISSFPEHGMGYSLVDVTLFDGTIVEQAPICDDELVRFYDDMPIFAEADIASVACSKI</sequence>
<dbReference type="EMBL" id="MHLL01000033">
    <property type="protein sequence ID" value="OGZ08497.1"/>
    <property type="molecule type" value="Genomic_DNA"/>
</dbReference>
<comment type="caution">
    <text evidence="1">The sequence shown here is derived from an EMBL/GenBank/DDBJ whole genome shotgun (WGS) entry which is preliminary data.</text>
</comment>
<accession>A0A1G2D4P2</accession>
<dbReference type="AlphaFoldDB" id="A0A1G2D4P2"/>
<protein>
    <submittedName>
        <fullName evidence="1">Uncharacterized protein</fullName>
    </submittedName>
</protein>
<reference evidence="1 2" key="1">
    <citation type="journal article" date="2016" name="Nat. Commun.">
        <title>Thousands of microbial genomes shed light on interconnected biogeochemical processes in an aquifer system.</title>
        <authorList>
            <person name="Anantharaman K."/>
            <person name="Brown C.T."/>
            <person name="Hug L.A."/>
            <person name="Sharon I."/>
            <person name="Castelle C.J."/>
            <person name="Probst A.J."/>
            <person name="Thomas B.C."/>
            <person name="Singh A."/>
            <person name="Wilkins M.J."/>
            <person name="Karaoz U."/>
            <person name="Brodie E.L."/>
            <person name="Williams K.H."/>
            <person name="Hubbard S.S."/>
            <person name="Banfield J.F."/>
        </authorList>
    </citation>
    <scope>NUCLEOTIDE SEQUENCE [LARGE SCALE GENOMIC DNA]</scope>
</reference>
<name>A0A1G2D4P2_9BACT</name>
<proteinExistence type="predicted"/>
<evidence type="ECO:0000313" key="1">
    <source>
        <dbReference type="EMBL" id="OGZ08497.1"/>
    </source>
</evidence>
<organism evidence="1 2">
    <name type="scientific">Candidatus Lloydbacteria bacterium RIFCSPHIGHO2_02_FULL_50_13</name>
    <dbReference type="NCBI Taxonomy" id="1798661"/>
    <lineage>
        <taxon>Bacteria</taxon>
        <taxon>Candidatus Lloydiibacteriota</taxon>
    </lineage>
</organism>